<feature type="domain" description="Carboxylesterase type B" evidence="8">
    <location>
        <begin position="415"/>
        <end position="866"/>
    </location>
</feature>
<evidence type="ECO:0000313" key="10">
    <source>
        <dbReference type="Proteomes" id="UP000759131"/>
    </source>
</evidence>
<feature type="non-terminal residue" evidence="9">
    <location>
        <position position="1355"/>
    </location>
</feature>
<dbReference type="EMBL" id="OC856464">
    <property type="protein sequence ID" value="CAD7623789.1"/>
    <property type="molecule type" value="Genomic_DNA"/>
</dbReference>
<dbReference type="GO" id="GO:0019695">
    <property type="term" value="P:choline metabolic process"/>
    <property type="evidence" value="ECO:0007669"/>
    <property type="project" value="TreeGrafter"/>
</dbReference>
<comment type="catalytic activity">
    <reaction evidence="6">
        <text>acetylcholine + H2O = choline + acetate + H(+)</text>
        <dbReference type="Rhea" id="RHEA:17561"/>
        <dbReference type="ChEBI" id="CHEBI:15354"/>
        <dbReference type="ChEBI" id="CHEBI:15355"/>
        <dbReference type="ChEBI" id="CHEBI:15377"/>
        <dbReference type="ChEBI" id="CHEBI:15378"/>
        <dbReference type="ChEBI" id="CHEBI:30089"/>
        <dbReference type="EC" id="3.1.1.7"/>
    </reaction>
</comment>
<dbReference type="PANTHER" id="PTHR43918">
    <property type="entry name" value="ACETYLCHOLINESTERASE"/>
    <property type="match status" value="1"/>
</dbReference>
<evidence type="ECO:0000256" key="2">
    <source>
        <dbReference type="ARBA" id="ARBA00022487"/>
    </source>
</evidence>
<keyword evidence="3" id="KW-0378">Hydrolase</keyword>
<evidence type="ECO:0000256" key="5">
    <source>
        <dbReference type="ARBA" id="ARBA00023180"/>
    </source>
</evidence>
<evidence type="ECO:0000256" key="3">
    <source>
        <dbReference type="ARBA" id="ARBA00022801"/>
    </source>
</evidence>
<dbReference type="PANTHER" id="PTHR43918:SF4">
    <property type="entry name" value="CARBOXYLIC ESTER HYDROLASE"/>
    <property type="match status" value="1"/>
</dbReference>
<feature type="domain" description="Carboxylesterase type B" evidence="8">
    <location>
        <begin position="869"/>
        <end position="1317"/>
    </location>
</feature>
<proteinExistence type="inferred from homology"/>
<keyword evidence="10" id="KW-1185">Reference proteome</keyword>
<accession>A0A7R9PXN5</accession>
<dbReference type="InterPro" id="IPR019826">
    <property type="entry name" value="Carboxylesterase_B_AS"/>
</dbReference>
<keyword evidence="5" id="KW-0325">Glycoprotein</keyword>
<protein>
    <recommendedName>
        <fullName evidence="8">Carboxylesterase type B domain-containing protein</fullName>
    </recommendedName>
</protein>
<dbReference type="PRINTS" id="PR00878">
    <property type="entry name" value="CHOLNESTRASE"/>
</dbReference>
<dbReference type="SUPFAM" id="SSF53474">
    <property type="entry name" value="alpha/beta-Hydrolases"/>
    <property type="match status" value="4"/>
</dbReference>
<dbReference type="InterPro" id="IPR050654">
    <property type="entry name" value="AChE-related_enzymes"/>
</dbReference>
<dbReference type="GO" id="GO:0006581">
    <property type="term" value="P:acetylcholine catabolic process"/>
    <property type="evidence" value="ECO:0007669"/>
    <property type="project" value="TreeGrafter"/>
</dbReference>
<gene>
    <name evidence="9" type="ORF">OSB1V03_LOCUS4239</name>
</gene>
<evidence type="ECO:0000256" key="7">
    <source>
        <dbReference type="PIRSR" id="PIRSR600997-1"/>
    </source>
</evidence>
<feature type="active site" description="Acyl-ester intermediate" evidence="7">
    <location>
        <position position="589"/>
    </location>
</feature>
<dbReference type="Gene3D" id="3.40.50.1820">
    <property type="entry name" value="alpha/beta hydrolase"/>
    <property type="match status" value="4"/>
</dbReference>
<organism evidence="9">
    <name type="scientific">Medioppia subpectinata</name>
    <dbReference type="NCBI Taxonomy" id="1979941"/>
    <lineage>
        <taxon>Eukaryota</taxon>
        <taxon>Metazoa</taxon>
        <taxon>Ecdysozoa</taxon>
        <taxon>Arthropoda</taxon>
        <taxon>Chelicerata</taxon>
        <taxon>Arachnida</taxon>
        <taxon>Acari</taxon>
        <taxon>Acariformes</taxon>
        <taxon>Sarcoptiformes</taxon>
        <taxon>Oribatida</taxon>
        <taxon>Brachypylina</taxon>
        <taxon>Oppioidea</taxon>
        <taxon>Oppiidae</taxon>
        <taxon>Medioppia</taxon>
    </lineage>
</organism>
<dbReference type="InterPro" id="IPR000997">
    <property type="entry name" value="Cholinesterase"/>
</dbReference>
<keyword evidence="4" id="KW-1015">Disulfide bond</keyword>
<feature type="domain" description="Carboxylesterase type B" evidence="8">
    <location>
        <begin position="1"/>
        <end position="43"/>
    </location>
</feature>
<evidence type="ECO:0000256" key="1">
    <source>
        <dbReference type="ARBA" id="ARBA00005964"/>
    </source>
</evidence>
<sequence length="1355" mass="150541">TSSGSVRGQTLHVLNRKIHQFLNIPYAEPPLGPLRFAPPLPLKTPKQVYVDNSNDNHQKVGLKPVMYWIYGGALSLGSIFQDVNNMSVLAANDVVVVAVNYRVGPLGFLYGGDQTAPGNAGYYDMVLGLKWVRENIHNFDGDKSRVTIFGPSSGSIAVSALILSPLSKGLFKRAIMQSGSVMYNRDRPALSAVEALQKAKQLAKRLNCDKYDDKWLQYIELMAGVTKDEGTSISMAFMPEMRCELTERLFRKAVNDLSNEYHNIDSNTRKVCGLARSANIGSQNPNPFLNHFPQFPISPDSPLSEDCLVLNIWTANTTALKPVMFWIYGGGLIMGSIFQEIYNGSALATNDVVVVSVNYRLGPFGFLYGDSEDAPGNVGFYDQLLGLKWVRENIHSFGGDRDQITIFGESAGRVVRGRTLHVLDTNVDQFLGIPYAEPPVGKYRFAKPEPISKPFLNIIDATKAKNSCMQAISIMPIPDSTLSENCLVLNIWTTNTTALKPVMFWIHGGGLITGSIFQEWYNGSALATHDVVVVSVNYRLGPFGFLYGDREDAPGNVGFCDQLLSLKWVRENIHSFGGDRDQITIFGESAGSWSVSAHILSPLSKGLFKRAIMESGANMYNKDRDVVNKTEALSQAKAMAKGLKCNETEDWIQCLRRADAKDILKYGSTFATFPVFETEFLPIRTQQAFNEKKFNTDVDLIAGITRNEGSMFIYLVIKDPVHMTLTDFYNGLKALDENIGFHNIDVPKVTAHYLKGVNTSDSQALRKALSALMGDLILGCPTYLFAKRFAQTVKESQRVYFYELLYASEFYSKLGGCDIKTMGICHGMDIPFVFGLPLLDPKHPPPEDIFYANYIMKVWTKFATDGIDVPTSIGVVRGRTLHVLDTNVDQFVGIPYAEPPVGKHRFAKPEPISKPFTHIIDATKVKNSCIQPNGPFPISPDSPFSEDCLVLNIWTTNTTALKPVMFWIYGGSLNIGSIFQEIYNGSALATNDVVVVSVNYRLGPFGFLYGDREDAPGNVGFYDQLLGLKWVRENIHSFGGDRDQITIFGESAGSWSVSAHILSPLSKGLFKRAIMESGANMFNKDRDVLSKTEALSQGKAMAKGLKCNETEDWIQCLRRADPKDILKYEAPFASFPVFGTEFLPIRTQQAFNKKKFNTDPAHMTLNDFHNGLSALDSSIGLHNINAPKVTAHYLKGVNASDSLALRKAFSALAGDLILGCPTYLFAKRFAQTVKESQRVYFYELLYASEFFAKYVGCDIKTMGVCHGMEVPFVFGLPLLDPNHSTPEDKFYANYIMKMWTKFATDGHLNRDWPQLLNDDPSGAPKVHGLDPKDLPLVLKDPFHETCDGVWADYFL</sequence>
<reference evidence="9" key="1">
    <citation type="submission" date="2020-11" db="EMBL/GenBank/DDBJ databases">
        <authorList>
            <person name="Tran Van P."/>
        </authorList>
    </citation>
    <scope>NUCLEOTIDE SEQUENCE</scope>
</reference>
<feature type="active site" description="Charge relay system" evidence="7">
    <location>
        <position position="708"/>
    </location>
</feature>
<feature type="domain" description="Carboxylesterase type B" evidence="8">
    <location>
        <begin position="301"/>
        <end position="412"/>
    </location>
</feature>
<feature type="active site" description="Charge relay system" evidence="7">
    <location>
        <position position="826"/>
    </location>
</feature>
<dbReference type="GO" id="GO:0005615">
    <property type="term" value="C:extracellular space"/>
    <property type="evidence" value="ECO:0007669"/>
    <property type="project" value="TreeGrafter"/>
</dbReference>
<dbReference type="OrthoDB" id="19653at2759"/>
<dbReference type="GO" id="GO:0005886">
    <property type="term" value="C:plasma membrane"/>
    <property type="evidence" value="ECO:0007669"/>
    <property type="project" value="TreeGrafter"/>
</dbReference>
<name>A0A7R9PXN5_9ACAR</name>
<dbReference type="PROSITE" id="PS00122">
    <property type="entry name" value="CARBOXYLESTERASE_B_1"/>
    <property type="match status" value="3"/>
</dbReference>
<comment type="similarity">
    <text evidence="1">Belongs to the type-B carboxylesterase/lipase family.</text>
</comment>
<dbReference type="Pfam" id="PF00135">
    <property type="entry name" value="COesterase"/>
    <property type="match status" value="5"/>
</dbReference>
<feature type="domain" description="Carboxylesterase type B" evidence="8">
    <location>
        <begin position="57"/>
        <end position="221"/>
    </location>
</feature>
<dbReference type="Proteomes" id="UP000759131">
    <property type="component" value="Unassembled WGS sequence"/>
</dbReference>
<evidence type="ECO:0000256" key="6">
    <source>
        <dbReference type="ARBA" id="ARBA00048484"/>
    </source>
</evidence>
<dbReference type="GO" id="GO:0003990">
    <property type="term" value="F:acetylcholinesterase activity"/>
    <property type="evidence" value="ECO:0007669"/>
    <property type="project" value="UniProtKB-EC"/>
</dbReference>
<evidence type="ECO:0000313" key="9">
    <source>
        <dbReference type="EMBL" id="CAD7623789.1"/>
    </source>
</evidence>
<keyword evidence="2" id="KW-0719">Serine esterase</keyword>
<dbReference type="EMBL" id="CAJPIZ010001889">
    <property type="protein sequence ID" value="CAG2104219.1"/>
    <property type="molecule type" value="Genomic_DNA"/>
</dbReference>
<dbReference type="InterPro" id="IPR029058">
    <property type="entry name" value="AB_hydrolase_fold"/>
</dbReference>
<evidence type="ECO:0000259" key="8">
    <source>
        <dbReference type="Pfam" id="PF00135"/>
    </source>
</evidence>
<dbReference type="InterPro" id="IPR002018">
    <property type="entry name" value="CarbesteraseB"/>
</dbReference>
<evidence type="ECO:0000256" key="4">
    <source>
        <dbReference type="ARBA" id="ARBA00023157"/>
    </source>
</evidence>